<dbReference type="AlphaFoldDB" id="A0A929WZM8"/>
<gene>
    <name evidence="3" type="ORF">HXK21_03020</name>
</gene>
<feature type="chain" id="PRO_5038025294" evidence="1">
    <location>
        <begin position="21"/>
        <end position="429"/>
    </location>
</feature>
<dbReference type="InterPro" id="IPR019026">
    <property type="entry name" value="Peptidase_M64_IgA"/>
</dbReference>
<comment type="caution">
    <text evidence="3">The sequence shown here is derived from an EMBL/GenBank/DDBJ whole genome shotgun (WGS) entry which is preliminary data.</text>
</comment>
<evidence type="ECO:0000313" key="3">
    <source>
        <dbReference type="EMBL" id="MBF0970001.1"/>
    </source>
</evidence>
<feature type="signal peptide" evidence="1">
    <location>
        <begin position="1"/>
        <end position="20"/>
    </location>
</feature>
<dbReference type="SUPFAM" id="SSF55486">
    <property type="entry name" value="Metalloproteases ('zincins'), catalytic domain"/>
    <property type="match status" value="1"/>
</dbReference>
<evidence type="ECO:0000256" key="1">
    <source>
        <dbReference type="SAM" id="SignalP"/>
    </source>
</evidence>
<dbReference type="Gene3D" id="3.40.390.10">
    <property type="entry name" value="Collagenase (Catalytic Domain)"/>
    <property type="match status" value="1"/>
</dbReference>
<feature type="domain" description="Peptidase M64 N-terminal" evidence="2">
    <location>
        <begin position="25"/>
        <end position="139"/>
    </location>
</feature>
<sequence>MKRIFALAGLLLLIMASIHAQQLNLNQTLRIDYIFSGDVQQREIAVSELNTFDGWYGRHVNLDTLALQGNGKIYLRDAHTKRLLYCNSFSTLFQEWLNTEEATRTRKAFENVFLLPMPTDSALVSIELYGNHNKLLAQYTHKINPKDILIRKINPAQIPPHKYILKSGAPEKCIDIAILAEGYRAEEADSFYHHAEIATEQLFLHEPFKSMKDRFNVVAVALPSLESGVSIPGKGEWKNTALKSHFDTFYSDRYLTTLDLKNLHNSLIGIPYEHFIILANTDNYGGGGIYNSYTLTTAKHKLFKSVIVHEFGHSFGGLSDEYYYDDQYTNYYYPDAEPWEQNLTTLNNFAAKWEDMLPAKTKIPTPPNLKKLDQIGVYEGGGYQSKGVYRAFQDCRMKTNECKAFCPVCQRALRRLIDYYTQEQRNGKN</sequence>
<keyword evidence="1" id="KW-0732">Signal</keyword>
<dbReference type="RefSeq" id="WP_303763188.1">
    <property type="nucleotide sequence ID" value="NZ_JABZGR010000005.1"/>
</dbReference>
<proteinExistence type="predicted"/>
<dbReference type="Pfam" id="PF16217">
    <property type="entry name" value="M64_N"/>
    <property type="match status" value="1"/>
</dbReference>
<name>A0A929WZM8_9BACT</name>
<evidence type="ECO:0000259" key="2">
    <source>
        <dbReference type="Pfam" id="PF16217"/>
    </source>
</evidence>
<dbReference type="Gene3D" id="2.60.40.3250">
    <property type="entry name" value="Peptidase M64, N-terminal domain"/>
    <property type="match status" value="1"/>
</dbReference>
<dbReference type="GO" id="GO:0008237">
    <property type="term" value="F:metallopeptidase activity"/>
    <property type="evidence" value="ECO:0007669"/>
    <property type="project" value="InterPro"/>
</dbReference>
<dbReference type="InterPro" id="IPR032625">
    <property type="entry name" value="M64_N"/>
</dbReference>
<reference evidence="3" key="1">
    <citation type="submission" date="2020-04" db="EMBL/GenBank/DDBJ databases">
        <title>Deep metagenomics examines the oral microbiome during advanced dental caries in children, revealing novel taxa and co-occurrences with host molecules.</title>
        <authorList>
            <person name="Baker J.L."/>
            <person name="Morton J.T."/>
            <person name="Dinis M."/>
            <person name="Alvarez R."/>
            <person name="Tran N.C."/>
            <person name="Knight R."/>
            <person name="Edlund A."/>
        </authorList>
    </citation>
    <scope>NUCLEOTIDE SEQUENCE</scope>
    <source>
        <strain evidence="3">JCVI_34_bin.1</strain>
    </source>
</reference>
<accession>A0A929WZM8</accession>
<dbReference type="EMBL" id="JABZGR010000005">
    <property type="protein sequence ID" value="MBF0970001.1"/>
    <property type="molecule type" value="Genomic_DNA"/>
</dbReference>
<dbReference type="Proteomes" id="UP000704068">
    <property type="component" value="Unassembled WGS sequence"/>
</dbReference>
<evidence type="ECO:0000313" key="4">
    <source>
        <dbReference type="Proteomes" id="UP000704068"/>
    </source>
</evidence>
<protein>
    <submittedName>
        <fullName evidence="3">Peptidase M64</fullName>
    </submittedName>
</protein>
<dbReference type="InterPro" id="IPR038171">
    <property type="entry name" value="M64_N_sf"/>
</dbReference>
<dbReference type="Pfam" id="PF09471">
    <property type="entry name" value="Peptidase_M64"/>
    <property type="match status" value="2"/>
</dbReference>
<organism evidence="3 4">
    <name type="scientific">Alloprevotella tannerae</name>
    <dbReference type="NCBI Taxonomy" id="76122"/>
    <lineage>
        <taxon>Bacteria</taxon>
        <taxon>Pseudomonadati</taxon>
        <taxon>Bacteroidota</taxon>
        <taxon>Bacteroidia</taxon>
        <taxon>Bacteroidales</taxon>
        <taxon>Prevotellaceae</taxon>
        <taxon>Alloprevotella</taxon>
    </lineage>
</organism>
<dbReference type="InterPro" id="IPR024079">
    <property type="entry name" value="MetalloPept_cat_dom_sf"/>
</dbReference>